<evidence type="ECO:0000313" key="4">
    <source>
        <dbReference type="Proteomes" id="UP000002624"/>
    </source>
</evidence>
<feature type="region of interest" description="Disordered" evidence="1">
    <location>
        <begin position="71"/>
        <end position="95"/>
    </location>
</feature>
<evidence type="ECO:0000313" key="3">
    <source>
        <dbReference type="EMBL" id="EER45675.1"/>
    </source>
</evidence>
<name>C6H3K1_AJECH</name>
<feature type="region of interest" description="Disordered" evidence="1">
    <location>
        <begin position="174"/>
        <end position="238"/>
    </location>
</feature>
<dbReference type="Pfam" id="PF09427">
    <property type="entry name" value="DUF2014"/>
    <property type="match status" value="1"/>
</dbReference>
<feature type="compositionally biased region" description="Low complexity" evidence="1">
    <location>
        <begin position="71"/>
        <end position="80"/>
    </location>
</feature>
<protein>
    <submittedName>
        <fullName evidence="3">HLH transcription factor</fullName>
    </submittedName>
</protein>
<feature type="domain" description="Sterol regulatory element-binding protein 1 C-terminal" evidence="2">
    <location>
        <begin position="1"/>
        <end position="142"/>
    </location>
</feature>
<dbReference type="EMBL" id="GG692419">
    <property type="protein sequence ID" value="EER45675.1"/>
    <property type="molecule type" value="Genomic_DNA"/>
</dbReference>
<feature type="compositionally biased region" description="Basic and acidic residues" evidence="1">
    <location>
        <begin position="188"/>
        <end position="201"/>
    </location>
</feature>
<accession>C6H3K1</accession>
<dbReference type="AlphaFoldDB" id="C6H3K1"/>
<gene>
    <name evidence="3" type="ORF">HCDG_01254</name>
</gene>
<feature type="compositionally biased region" description="Basic and acidic residues" evidence="1">
    <location>
        <begin position="220"/>
        <end position="238"/>
    </location>
</feature>
<dbReference type="VEuPathDB" id="FungiDB:HCDG_01254"/>
<dbReference type="STRING" id="544712.C6H3K1"/>
<proteinExistence type="predicted"/>
<dbReference type="Proteomes" id="UP000002624">
    <property type="component" value="Unassembled WGS sequence"/>
</dbReference>
<dbReference type="HOGENOM" id="CLU_1165554_0_0_1"/>
<organism evidence="3 4">
    <name type="scientific">Ajellomyces capsulatus (strain H143)</name>
    <name type="common">Darling's disease fungus</name>
    <name type="synonym">Histoplasma capsulatum</name>
    <dbReference type="NCBI Taxonomy" id="544712"/>
    <lineage>
        <taxon>Eukaryota</taxon>
        <taxon>Fungi</taxon>
        <taxon>Dikarya</taxon>
        <taxon>Ascomycota</taxon>
        <taxon>Pezizomycotina</taxon>
        <taxon>Eurotiomycetes</taxon>
        <taxon>Eurotiomycetidae</taxon>
        <taxon>Onygenales</taxon>
        <taxon>Ajellomycetaceae</taxon>
        <taxon>Histoplasma</taxon>
    </lineage>
</organism>
<evidence type="ECO:0000256" key="1">
    <source>
        <dbReference type="SAM" id="MobiDB-lite"/>
    </source>
</evidence>
<dbReference type="InterPro" id="IPR019006">
    <property type="entry name" value="Sre1_C"/>
</dbReference>
<reference evidence="4" key="1">
    <citation type="submission" date="2009-05" db="EMBL/GenBank/DDBJ databases">
        <title>The genome sequence of Ajellomyces capsulatus strain H143.</title>
        <authorList>
            <person name="Champion M."/>
            <person name="Cuomo C.A."/>
            <person name="Ma L.-J."/>
            <person name="Henn M.R."/>
            <person name="Sil A."/>
            <person name="Goldman B."/>
            <person name="Young S.K."/>
            <person name="Kodira C.D."/>
            <person name="Zeng Q."/>
            <person name="Koehrsen M."/>
            <person name="Alvarado L."/>
            <person name="Berlin A.M."/>
            <person name="Borenstein D."/>
            <person name="Chen Z."/>
            <person name="Engels R."/>
            <person name="Freedman E."/>
            <person name="Gellesch M."/>
            <person name="Goldberg J."/>
            <person name="Griggs A."/>
            <person name="Gujja S."/>
            <person name="Heiman D.I."/>
            <person name="Hepburn T.A."/>
            <person name="Howarth C."/>
            <person name="Jen D."/>
            <person name="Larson L."/>
            <person name="Lewis B."/>
            <person name="Mehta T."/>
            <person name="Park D."/>
            <person name="Pearson M."/>
            <person name="Roberts A."/>
            <person name="Saif S."/>
            <person name="Shea T.D."/>
            <person name="Shenoy N."/>
            <person name="Sisk P."/>
            <person name="Stolte C."/>
            <person name="Sykes S."/>
            <person name="Walk T."/>
            <person name="White J."/>
            <person name="Yandava C."/>
            <person name="Klein B."/>
            <person name="McEwen J.G."/>
            <person name="Puccia R."/>
            <person name="Goldman G.H."/>
            <person name="Felipe M.S."/>
            <person name="Nino-Vega G."/>
            <person name="San-Blas G."/>
            <person name="Taylor J.W."/>
            <person name="Mendoza L."/>
            <person name="Galagan J.E."/>
            <person name="Nusbaum C."/>
            <person name="Birren B.W."/>
        </authorList>
    </citation>
    <scope>NUCLEOTIDE SEQUENCE [LARGE SCALE GENOMIC DNA]</scope>
    <source>
        <strain evidence="4">H143</strain>
    </source>
</reference>
<sequence length="238" mass="26187">MIAAILKGQVGGDPSTPQLTIRNAIELFNVLPIDPVELTLLGFASLYHLLHVVAAEQHLLLESSLSSSMCSSASDTTSSTQRYEAESTTDGSTLPVPNLSRIAQGLIYWVRNAYNPISSGFDMELVEKAVKGCIDACQRAGIHIEVEETRWEGHHHRATHSKDKTQDTNIVTELHPGRTDVDEESGETENKTKDDRRESLKSVDTGYGSLSHEDDDSDEVERKNIVVPQRDESCSLAN</sequence>
<evidence type="ECO:0000259" key="2">
    <source>
        <dbReference type="Pfam" id="PF09427"/>
    </source>
</evidence>